<proteinExistence type="predicted"/>
<protein>
    <recommendedName>
        <fullName evidence="4">Phytanoyl-CoA dioxygenase</fullName>
    </recommendedName>
</protein>
<dbReference type="AlphaFoldDB" id="A0A381S1X8"/>
<dbReference type="Pfam" id="PF05721">
    <property type="entry name" value="PhyH"/>
    <property type="match status" value="1"/>
</dbReference>
<evidence type="ECO:0008006" key="4">
    <source>
        <dbReference type="Google" id="ProtNLM"/>
    </source>
</evidence>
<dbReference type="PANTHER" id="PTHR20883">
    <property type="entry name" value="PHYTANOYL-COA DIOXYGENASE DOMAIN CONTAINING 1"/>
    <property type="match status" value="1"/>
</dbReference>
<evidence type="ECO:0000313" key="3">
    <source>
        <dbReference type="EMBL" id="SUZ97361.1"/>
    </source>
</evidence>
<dbReference type="InterPro" id="IPR008775">
    <property type="entry name" value="Phytyl_CoA_dOase-like"/>
</dbReference>
<evidence type="ECO:0000256" key="2">
    <source>
        <dbReference type="ARBA" id="ARBA00023004"/>
    </source>
</evidence>
<evidence type="ECO:0000256" key="1">
    <source>
        <dbReference type="ARBA" id="ARBA00022723"/>
    </source>
</evidence>
<accession>A0A381S1X8</accession>
<dbReference type="PANTHER" id="PTHR20883:SF15">
    <property type="entry name" value="PHYTANOYL-COA DIOXYGENASE DOMAIN-CONTAINING PROTEIN 1"/>
    <property type="match status" value="1"/>
</dbReference>
<dbReference type="Gene3D" id="2.60.120.620">
    <property type="entry name" value="q2cbj1_9rhob like domain"/>
    <property type="match status" value="1"/>
</dbReference>
<keyword evidence="2" id="KW-0408">Iron</keyword>
<dbReference type="SUPFAM" id="SSF51197">
    <property type="entry name" value="Clavaminate synthase-like"/>
    <property type="match status" value="1"/>
</dbReference>
<name>A0A381S1X8_9ZZZZ</name>
<gene>
    <name evidence="3" type="ORF">METZ01_LOCUS50215</name>
</gene>
<dbReference type="GO" id="GO:0046872">
    <property type="term" value="F:metal ion binding"/>
    <property type="evidence" value="ECO:0007669"/>
    <property type="project" value="UniProtKB-KW"/>
</dbReference>
<reference evidence="3" key="1">
    <citation type="submission" date="2018-05" db="EMBL/GenBank/DDBJ databases">
        <authorList>
            <person name="Lanie J.A."/>
            <person name="Ng W.-L."/>
            <person name="Kazmierczak K.M."/>
            <person name="Andrzejewski T.M."/>
            <person name="Davidsen T.M."/>
            <person name="Wayne K.J."/>
            <person name="Tettelin H."/>
            <person name="Glass J.I."/>
            <person name="Rusch D."/>
            <person name="Podicherti R."/>
            <person name="Tsui H.-C.T."/>
            <person name="Winkler M.E."/>
        </authorList>
    </citation>
    <scope>NUCLEOTIDE SEQUENCE</scope>
</reference>
<dbReference type="EMBL" id="UINC01002502">
    <property type="protein sequence ID" value="SUZ97361.1"/>
    <property type="molecule type" value="Genomic_DNA"/>
</dbReference>
<organism evidence="3">
    <name type="scientific">marine metagenome</name>
    <dbReference type="NCBI Taxonomy" id="408172"/>
    <lineage>
        <taxon>unclassified sequences</taxon>
        <taxon>metagenomes</taxon>
        <taxon>ecological metagenomes</taxon>
    </lineage>
</organism>
<sequence>MLRFNSQLLPCTVTSAPTLGMVLLQTYDNKSDPEPLVSALAKDGGVVIADLASEDLIDQISSELRPHFDVEGHKFQNDFNGYKTLRLGGILALSSASQQLIAHPRVMEIADHVLKPHCSNYRIGSCTAIEIHPGEEDQALHRDDDIYPTRIPQVEFQIGAMWALDDFTEDNGATRVVPGSQDFRPISKVTDTDLVQATMTKGSVLLYLGSIIHGGGANKSQLPRSGLINTYSLGWLRQEENQYLTIPREIADGYPEDVRRLLGYQAHDEHLGVYPGDPDGFWFES</sequence>
<keyword evidence="1" id="KW-0479">Metal-binding</keyword>